<evidence type="ECO:0000256" key="10">
    <source>
        <dbReference type="SAM" id="SignalP"/>
    </source>
</evidence>
<dbReference type="InterPro" id="IPR011047">
    <property type="entry name" value="Quinoprotein_ADH-like_sf"/>
</dbReference>
<dbReference type="SMART" id="SM00564">
    <property type="entry name" value="PQQ"/>
    <property type="match status" value="4"/>
</dbReference>
<sequence length="625" mass="67648">MTHRGLLPALRAGWARWSGALFLASLLAGPAFPQGTPQAAPAAATSANFAPNDPPGEWHMQARDYANTRYSPLAEINASNVARLRTAWTFSDGTQNGHEAAPLVANNTMYLVTPFPNIAYALDLTKPGSPIKWSYAPDPTPVSIGKACCDTVNRGGVLVNGKLIYNLLDNHTIALDAKTGKELWRTKMGDTTHGETMTMAPFAVGNRVFVGNSGGELGVWGWIAALDVDTGKEVWRAYSTGTDQEVRIGPEFKPFYDWMKGKDLGVSTWPPGAARRGAGSVWAWISYDPDTNTIFYGTSNPGPRVPAQRPGYNLWTSTIFARDASTGMARWAYQFTPHDEWDYDGVNENVLLDATINGRKRKVLVHFDRNAFAYTIDRMTGEVLTAQPFAYQNWSKGIDLKTGMPIVNPAMEPKPNVKLPNVCPPDIGGKDWQPSAYSPQTGLVYAGIFNICMDLTDHPQSYIPGTPYDGMEMKRYAGPGDNWGEFMAWDPVAGRKVWSIREKFMTMSGSLATAGNLVFYGTADGWFRAVDAHSGKVLWSHKLGSGVIGQPMTYTGPDGHQYIAIYSGIGGAAMVSSTMPGFPPRGSTLYVFSLDGVSSATGTTQLETEAGGPAARADHGMGGKP</sequence>
<name>A0A934WN66_9BURK</name>
<feature type="compositionally biased region" description="Low complexity" evidence="9">
    <location>
        <begin position="35"/>
        <end position="51"/>
    </location>
</feature>
<dbReference type="InterPro" id="IPR017512">
    <property type="entry name" value="PQQ_MeOH/EtOH_DH"/>
</dbReference>
<dbReference type="GO" id="GO:0005509">
    <property type="term" value="F:calcium ion binding"/>
    <property type="evidence" value="ECO:0007669"/>
    <property type="project" value="InterPro"/>
</dbReference>
<dbReference type="PANTHER" id="PTHR32303">
    <property type="entry name" value="QUINOPROTEIN ALCOHOL DEHYDROGENASE (CYTOCHROME C)"/>
    <property type="match status" value="1"/>
</dbReference>
<dbReference type="GO" id="GO:0016020">
    <property type="term" value="C:membrane"/>
    <property type="evidence" value="ECO:0007669"/>
    <property type="project" value="InterPro"/>
</dbReference>
<evidence type="ECO:0000256" key="9">
    <source>
        <dbReference type="SAM" id="MobiDB-lite"/>
    </source>
</evidence>
<keyword evidence="3 6" id="KW-0634">PQQ</keyword>
<feature type="binding site" evidence="6">
    <location>
        <position position="154"/>
    </location>
    <ligand>
        <name>pyrroloquinoline quinone</name>
        <dbReference type="ChEBI" id="CHEBI:58442"/>
    </ligand>
</feature>
<comment type="caution">
    <text evidence="12">The sequence shown here is derived from an EMBL/GenBank/DDBJ whole genome shotgun (WGS) entry which is preliminary data.</text>
</comment>
<dbReference type="Proteomes" id="UP000630528">
    <property type="component" value="Unassembled WGS sequence"/>
</dbReference>
<dbReference type="PANTHER" id="PTHR32303:SF4">
    <property type="entry name" value="QUINOPROTEIN GLUCOSE DEHYDROGENASE"/>
    <property type="match status" value="1"/>
</dbReference>
<dbReference type="EMBL" id="JAEPWM010000005">
    <property type="protein sequence ID" value="MBK6007325.1"/>
    <property type="molecule type" value="Genomic_DNA"/>
</dbReference>
<comment type="cofactor">
    <cofactor evidence="7">
        <name>Ca(2+)</name>
        <dbReference type="ChEBI" id="CHEBI:29108"/>
    </cofactor>
    <text evidence="7">Binds 1 Ca(2+) ion per subunit.</text>
</comment>
<feature type="binding site" evidence="7">
    <location>
        <position position="342"/>
    </location>
    <ligand>
        <name>Ca(2+)</name>
        <dbReference type="ChEBI" id="CHEBI:29108"/>
    </ligand>
</feature>
<feature type="disulfide bond" evidence="8">
    <location>
        <begin position="148"/>
        <end position="149"/>
    </location>
</feature>
<protein>
    <submittedName>
        <fullName evidence="12">PQQ-dependent dehydrogenase, methanol/ethanol family</fullName>
        <ecNumber evidence="12">1.1.2.-</ecNumber>
    </submittedName>
</protein>
<feature type="chain" id="PRO_5037689999" evidence="10">
    <location>
        <begin position="34"/>
        <end position="625"/>
    </location>
</feature>
<evidence type="ECO:0000256" key="5">
    <source>
        <dbReference type="PIRSR" id="PIRSR617512-1"/>
    </source>
</evidence>
<dbReference type="InterPro" id="IPR002372">
    <property type="entry name" value="PQQ_rpt_dom"/>
</dbReference>
<comment type="cofactor">
    <cofactor evidence="6">
        <name>pyrroloquinoline quinone</name>
        <dbReference type="ChEBI" id="CHEBI:58442"/>
    </cofactor>
    <text evidence="6">Binds 1 PQQ group per subunit.</text>
</comment>
<evidence type="ECO:0000256" key="4">
    <source>
        <dbReference type="ARBA" id="ARBA00023002"/>
    </source>
</evidence>
<dbReference type="EC" id="1.1.2.-" evidence="12"/>
<evidence type="ECO:0000256" key="3">
    <source>
        <dbReference type="ARBA" id="ARBA00022891"/>
    </source>
</evidence>
<evidence type="ECO:0000256" key="7">
    <source>
        <dbReference type="PIRSR" id="PIRSR617512-3"/>
    </source>
</evidence>
<feature type="signal peptide" evidence="10">
    <location>
        <begin position="1"/>
        <end position="33"/>
    </location>
</feature>
<feature type="compositionally biased region" description="Basic and acidic residues" evidence="9">
    <location>
        <begin position="616"/>
        <end position="625"/>
    </location>
</feature>
<evidence type="ECO:0000256" key="1">
    <source>
        <dbReference type="ARBA" id="ARBA00008156"/>
    </source>
</evidence>
<dbReference type="NCBIfam" id="TIGR03075">
    <property type="entry name" value="PQQ_enz_alc_DH"/>
    <property type="match status" value="1"/>
</dbReference>
<feature type="domain" description="Pyrrolo-quinoline quinone repeat" evidence="11">
    <location>
        <begin position="504"/>
        <end position="563"/>
    </location>
</feature>
<comment type="similarity">
    <text evidence="1">Belongs to the bacterial PQQ dehydrogenase family.</text>
</comment>
<keyword evidence="4 12" id="KW-0560">Oxidoreductase</keyword>
<feature type="binding site" evidence="6">
    <location>
        <position position="99"/>
    </location>
    <ligand>
        <name>pyrroloquinoline quinone</name>
        <dbReference type="ChEBI" id="CHEBI:58442"/>
    </ligand>
</feature>
<organism evidence="12 13">
    <name type="scientific">Ramlibacter ginsenosidimutans</name>
    <dbReference type="NCBI Taxonomy" id="502333"/>
    <lineage>
        <taxon>Bacteria</taxon>
        <taxon>Pseudomonadati</taxon>
        <taxon>Pseudomonadota</taxon>
        <taxon>Betaproteobacteria</taxon>
        <taxon>Burkholderiales</taxon>
        <taxon>Comamonadaceae</taxon>
        <taxon>Ramlibacter</taxon>
    </lineage>
</organism>
<evidence type="ECO:0000256" key="6">
    <source>
        <dbReference type="PIRSR" id="PIRSR617512-2"/>
    </source>
</evidence>
<evidence type="ECO:0000256" key="8">
    <source>
        <dbReference type="PIRSR" id="PIRSR617512-4"/>
    </source>
</evidence>
<dbReference type="Gene3D" id="2.140.10.10">
    <property type="entry name" value="Quinoprotein alcohol dehydrogenase-like superfamily"/>
    <property type="match status" value="1"/>
</dbReference>
<feature type="region of interest" description="Disordered" evidence="9">
    <location>
        <begin position="35"/>
        <end position="55"/>
    </location>
</feature>
<reference evidence="12" key="2">
    <citation type="submission" date="2021-01" db="EMBL/GenBank/DDBJ databases">
        <authorList>
            <person name="Kang M."/>
        </authorList>
    </citation>
    <scope>NUCLEOTIDE SEQUENCE</scope>
    <source>
        <strain evidence="12">KACC 17527</strain>
    </source>
</reference>
<feature type="region of interest" description="Disordered" evidence="9">
    <location>
        <begin position="603"/>
        <end position="625"/>
    </location>
</feature>
<dbReference type="AlphaFoldDB" id="A0A934WN66"/>
<keyword evidence="7" id="KW-0106">Calcium</keyword>
<feature type="binding site" evidence="7">
    <location>
        <position position="300"/>
    </location>
    <ligand>
        <name>Ca(2+)</name>
        <dbReference type="ChEBI" id="CHEBI:29108"/>
    </ligand>
</feature>
<accession>A0A934WN66</accession>
<evidence type="ECO:0000256" key="2">
    <source>
        <dbReference type="ARBA" id="ARBA00022723"/>
    </source>
</evidence>
<dbReference type="InterPro" id="IPR018391">
    <property type="entry name" value="PQQ_b-propeller_rpt"/>
</dbReference>
<feature type="binding site" evidence="6">
    <location>
        <position position="198"/>
    </location>
    <ligand>
        <name>pyrroloquinoline quinone</name>
        <dbReference type="ChEBI" id="CHEBI:58442"/>
    </ligand>
</feature>
<dbReference type="Pfam" id="PF01011">
    <property type="entry name" value="PQQ"/>
    <property type="match status" value="2"/>
</dbReference>
<dbReference type="RefSeq" id="WP_201172458.1">
    <property type="nucleotide sequence ID" value="NZ_JAEPWM010000005.1"/>
</dbReference>
<dbReference type="SUPFAM" id="SSF50998">
    <property type="entry name" value="Quinoprotein alcohol dehydrogenase-like"/>
    <property type="match status" value="1"/>
</dbReference>
<feature type="domain" description="Pyrrolo-quinoline quinone repeat" evidence="11">
    <location>
        <begin position="58"/>
        <end position="384"/>
    </location>
</feature>
<keyword evidence="10" id="KW-0732">Signal</keyword>
<keyword evidence="13" id="KW-1185">Reference proteome</keyword>
<keyword evidence="8" id="KW-1015">Disulfide bond</keyword>
<evidence type="ECO:0000259" key="11">
    <source>
        <dbReference type="Pfam" id="PF01011"/>
    </source>
</evidence>
<reference evidence="12" key="1">
    <citation type="journal article" date="2012" name="J. Microbiol. Biotechnol.">
        <title>Ramlibacter ginsenosidimutans sp. nov., with ginsenoside-converting activity.</title>
        <authorList>
            <person name="Wang L."/>
            <person name="An D.S."/>
            <person name="Kim S.G."/>
            <person name="Jin F.X."/>
            <person name="Kim S.C."/>
            <person name="Lee S.T."/>
            <person name="Im W.T."/>
        </authorList>
    </citation>
    <scope>NUCLEOTIDE SEQUENCE</scope>
    <source>
        <strain evidence="12">KACC 17527</strain>
    </source>
</reference>
<keyword evidence="2 7" id="KW-0479">Metal-binding</keyword>
<feature type="active site" description="Proton acceptor" evidence="5">
    <location>
        <position position="342"/>
    </location>
</feature>
<feature type="binding site" evidence="7">
    <location>
        <position position="216"/>
    </location>
    <ligand>
        <name>Ca(2+)</name>
        <dbReference type="ChEBI" id="CHEBI:29108"/>
    </ligand>
</feature>
<evidence type="ECO:0000313" key="12">
    <source>
        <dbReference type="EMBL" id="MBK6007325.1"/>
    </source>
</evidence>
<dbReference type="GO" id="GO:0016614">
    <property type="term" value="F:oxidoreductase activity, acting on CH-OH group of donors"/>
    <property type="evidence" value="ECO:0007669"/>
    <property type="project" value="InterPro"/>
</dbReference>
<evidence type="ECO:0000313" key="13">
    <source>
        <dbReference type="Proteomes" id="UP000630528"/>
    </source>
</evidence>
<proteinExistence type="inferred from homology"/>
<gene>
    <name evidence="12" type="ORF">JJB11_14585</name>
</gene>